<dbReference type="GeneTree" id="ENSGT01010000229800"/>
<dbReference type="Ensembl" id="ENSCWAT00000025971.1">
    <property type="protein sequence ID" value="ENSCWAP00000023962.1"/>
    <property type="gene ID" value="ENSCWAG00000018255.1"/>
</dbReference>
<dbReference type="Proteomes" id="UP000694540">
    <property type="component" value="Unplaced"/>
</dbReference>
<reference evidence="1" key="1">
    <citation type="submission" date="2025-08" db="UniProtKB">
        <authorList>
            <consortium name="Ensembl"/>
        </authorList>
    </citation>
    <scope>IDENTIFICATION</scope>
</reference>
<proteinExistence type="predicted"/>
<dbReference type="AlphaFoldDB" id="A0A8C3X491"/>
<organism evidence="1 2">
    <name type="scientific">Catagonus wagneri</name>
    <name type="common">Chacoan peccary</name>
    <dbReference type="NCBI Taxonomy" id="51154"/>
    <lineage>
        <taxon>Eukaryota</taxon>
        <taxon>Metazoa</taxon>
        <taxon>Chordata</taxon>
        <taxon>Craniata</taxon>
        <taxon>Vertebrata</taxon>
        <taxon>Euteleostomi</taxon>
        <taxon>Mammalia</taxon>
        <taxon>Eutheria</taxon>
        <taxon>Laurasiatheria</taxon>
        <taxon>Artiodactyla</taxon>
        <taxon>Suina</taxon>
        <taxon>Tayassuidae</taxon>
        <taxon>Catagonus</taxon>
    </lineage>
</organism>
<protein>
    <submittedName>
        <fullName evidence="1">Uncharacterized protein</fullName>
    </submittedName>
</protein>
<sequence>MESPSPGDCGAAPLVTACERLVPDRPCDFRQVIVHFRFFNASTSEEVLEQDLVDLGSGIISASNLIFPSLTFMNKIR</sequence>
<evidence type="ECO:0000313" key="2">
    <source>
        <dbReference type="Proteomes" id="UP000694540"/>
    </source>
</evidence>
<accession>A0A8C3X491</accession>
<keyword evidence="2" id="KW-1185">Reference proteome</keyword>
<name>A0A8C3X491_9CETA</name>
<reference evidence="1" key="2">
    <citation type="submission" date="2025-09" db="UniProtKB">
        <authorList>
            <consortium name="Ensembl"/>
        </authorList>
    </citation>
    <scope>IDENTIFICATION</scope>
</reference>
<evidence type="ECO:0000313" key="1">
    <source>
        <dbReference type="Ensembl" id="ENSCWAP00000023962.1"/>
    </source>
</evidence>